<dbReference type="FunFam" id="3.90.190.10:FF:000024">
    <property type="entry name" value="probable tyrosine-protein phosphatase At1g05000"/>
    <property type="match status" value="1"/>
</dbReference>
<dbReference type="GO" id="GO:0008486">
    <property type="term" value="F:diphosphoinositol-polyphosphate diphosphatase activity"/>
    <property type="evidence" value="ECO:0007669"/>
    <property type="project" value="UniProtKB-EC"/>
</dbReference>
<evidence type="ECO:0000256" key="5">
    <source>
        <dbReference type="ARBA" id="ARBA00047562"/>
    </source>
</evidence>
<protein>
    <recommendedName>
        <fullName evidence="1">diphosphoinositol-polyphosphate diphosphatase</fullName>
        <ecNumber evidence="1">3.6.1.52</ecNumber>
    </recommendedName>
</protein>
<dbReference type="PRINTS" id="PR01911">
    <property type="entry name" value="PFDSPHPHTASE"/>
</dbReference>
<keyword evidence="11" id="KW-1185">Reference proteome</keyword>
<evidence type="ECO:0000256" key="4">
    <source>
        <dbReference type="ARBA" id="ARBA00047342"/>
    </source>
</evidence>
<comment type="catalytic activity">
    <reaction evidence="6">
        <text>1,5-bis(diphospho)-1D-myo-inositol 2,3,4,6-tetrakisphosphate + H2O = 1-diphospho-1D-myo-inositol 2,3,4,5,6-pentakisphosphate + phosphate + 2 H(+)</text>
        <dbReference type="Rhea" id="RHEA:79699"/>
        <dbReference type="ChEBI" id="CHEBI:15377"/>
        <dbReference type="ChEBI" id="CHEBI:15378"/>
        <dbReference type="ChEBI" id="CHEBI:43474"/>
        <dbReference type="ChEBI" id="CHEBI:74946"/>
        <dbReference type="ChEBI" id="CHEBI:77983"/>
        <dbReference type="EC" id="3.6.1.52"/>
    </reaction>
    <physiologicalReaction direction="left-to-right" evidence="6">
        <dbReference type="Rhea" id="RHEA:79700"/>
    </physiologicalReaction>
</comment>
<feature type="domain" description="Tyrosine-protein phosphatase" evidence="9">
    <location>
        <begin position="78"/>
        <end position="232"/>
    </location>
</feature>
<dbReference type="PANTHER" id="PTHR31126:SF48">
    <property type="entry name" value="INOSITOL PHOSPHATASE SIW14"/>
    <property type="match status" value="1"/>
</dbReference>
<evidence type="ECO:0000256" key="6">
    <source>
        <dbReference type="ARBA" id="ARBA00047927"/>
    </source>
</evidence>
<proteinExistence type="inferred from homology"/>
<dbReference type="PANTHER" id="PTHR31126">
    <property type="entry name" value="TYROSINE-PROTEIN PHOSPHATASE"/>
    <property type="match status" value="1"/>
</dbReference>
<dbReference type="PROSITE" id="PS00383">
    <property type="entry name" value="TYR_PHOSPHATASE_1"/>
    <property type="match status" value="1"/>
</dbReference>
<evidence type="ECO:0000256" key="8">
    <source>
        <dbReference type="SAM" id="MobiDB-lite"/>
    </source>
</evidence>
<evidence type="ECO:0000256" key="1">
    <source>
        <dbReference type="ARBA" id="ARBA00012527"/>
    </source>
</evidence>
<dbReference type="OrthoDB" id="6375174at2759"/>
<dbReference type="CDD" id="cd14528">
    <property type="entry name" value="PFA-DSP_Siw14"/>
    <property type="match status" value="1"/>
</dbReference>
<dbReference type="InterPro" id="IPR016130">
    <property type="entry name" value="Tyr_Pase_AS"/>
</dbReference>
<dbReference type="AlphaFoldDB" id="A0A0K9PLC0"/>
<dbReference type="PROSITE" id="PS50054">
    <property type="entry name" value="TYR_PHOSPHATASE_DUAL"/>
    <property type="match status" value="1"/>
</dbReference>
<dbReference type="InterPro" id="IPR029021">
    <property type="entry name" value="Prot-tyrosine_phosphatase-like"/>
</dbReference>
<accession>A0A0K9PLC0</accession>
<dbReference type="InterPro" id="IPR020428">
    <property type="entry name" value="PFA-DSPs"/>
</dbReference>
<reference evidence="11" key="1">
    <citation type="journal article" date="2016" name="Nature">
        <title>The genome of the seagrass Zostera marina reveals angiosperm adaptation to the sea.</title>
        <authorList>
            <person name="Olsen J.L."/>
            <person name="Rouze P."/>
            <person name="Verhelst B."/>
            <person name="Lin Y.-C."/>
            <person name="Bayer T."/>
            <person name="Collen J."/>
            <person name="Dattolo E."/>
            <person name="De Paoli E."/>
            <person name="Dittami S."/>
            <person name="Maumus F."/>
            <person name="Michel G."/>
            <person name="Kersting A."/>
            <person name="Lauritano C."/>
            <person name="Lohaus R."/>
            <person name="Toepel M."/>
            <person name="Tonon T."/>
            <person name="Vanneste K."/>
            <person name="Amirebrahimi M."/>
            <person name="Brakel J."/>
            <person name="Bostroem C."/>
            <person name="Chovatia M."/>
            <person name="Grimwood J."/>
            <person name="Jenkins J.W."/>
            <person name="Jueterbock A."/>
            <person name="Mraz A."/>
            <person name="Stam W.T."/>
            <person name="Tice H."/>
            <person name="Bornberg-Bauer E."/>
            <person name="Green P.J."/>
            <person name="Pearson G.A."/>
            <person name="Procaccini G."/>
            <person name="Duarte C.M."/>
            <person name="Schmutz J."/>
            <person name="Reusch T.B.H."/>
            <person name="Van de Peer Y."/>
        </authorList>
    </citation>
    <scope>NUCLEOTIDE SEQUENCE [LARGE SCALE GENOMIC DNA]</scope>
    <source>
        <strain evidence="11">cv. Finnish</strain>
    </source>
</reference>
<dbReference type="Gene3D" id="3.90.190.10">
    <property type="entry name" value="Protein tyrosine phosphatase superfamily"/>
    <property type="match status" value="1"/>
</dbReference>
<dbReference type="STRING" id="29655.A0A0K9PLC0"/>
<dbReference type="GO" id="GO:0005737">
    <property type="term" value="C:cytoplasm"/>
    <property type="evidence" value="ECO:0000318"/>
    <property type="project" value="GO_Central"/>
</dbReference>
<evidence type="ECO:0000313" key="10">
    <source>
        <dbReference type="EMBL" id="KMZ69035.1"/>
    </source>
</evidence>
<name>A0A0K9PLC0_ZOSMR</name>
<evidence type="ECO:0000256" key="2">
    <source>
        <dbReference type="ARBA" id="ARBA00022801"/>
    </source>
</evidence>
<evidence type="ECO:0000259" key="9">
    <source>
        <dbReference type="PROSITE" id="PS50054"/>
    </source>
</evidence>
<feature type="compositionally biased region" description="Polar residues" evidence="8">
    <location>
        <begin position="1"/>
        <end position="18"/>
    </location>
</feature>
<comment type="catalytic activity">
    <reaction evidence="7">
        <text>6-diphospho-1D-myo-inositol pentakisphosphate + H2O = 1D-myo-inositol hexakisphosphate + phosphate + H(+)</text>
        <dbReference type="Rhea" id="RHEA:79703"/>
        <dbReference type="ChEBI" id="CHEBI:15377"/>
        <dbReference type="ChEBI" id="CHEBI:15378"/>
        <dbReference type="ChEBI" id="CHEBI:43474"/>
        <dbReference type="ChEBI" id="CHEBI:58130"/>
        <dbReference type="ChEBI" id="CHEBI:230534"/>
        <dbReference type="EC" id="3.6.1.52"/>
    </reaction>
    <physiologicalReaction direction="left-to-right" evidence="7">
        <dbReference type="Rhea" id="RHEA:79704"/>
    </physiologicalReaction>
</comment>
<keyword evidence="2" id="KW-0378">Hydrolase</keyword>
<comment type="catalytic activity">
    <reaction evidence="4">
        <text>5-diphospho-1D-myo-inositol 1,2,3,4,6-pentakisphosphate + H2O = 1D-myo-inositol hexakisphosphate + phosphate + H(+)</text>
        <dbReference type="Rhea" id="RHEA:22384"/>
        <dbReference type="ChEBI" id="CHEBI:15377"/>
        <dbReference type="ChEBI" id="CHEBI:15378"/>
        <dbReference type="ChEBI" id="CHEBI:43474"/>
        <dbReference type="ChEBI" id="CHEBI:58130"/>
        <dbReference type="ChEBI" id="CHEBI:58628"/>
        <dbReference type="EC" id="3.6.1.52"/>
    </reaction>
    <physiologicalReaction direction="left-to-right" evidence="4">
        <dbReference type="Rhea" id="RHEA:22385"/>
    </physiologicalReaction>
</comment>
<dbReference type="Proteomes" id="UP000036987">
    <property type="component" value="Unassembled WGS sequence"/>
</dbReference>
<dbReference type="OMA" id="AGIQHFH"/>
<feature type="region of interest" description="Disordered" evidence="8">
    <location>
        <begin position="1"/>
        <end position="30"/>
    </location>
</feature>
<dbReference type="InterPro" id="IPR004861">
    <property type="entry name" value="Siw14-like"/>
</dbReference>
<dbReference type="SUPFAM" id="SSF52799">
    <property type="entry name" value="(Phosphotyrosine protein) phosphatases II"/>
    <property type="match status" value="1"/>
</dbReference>
<feature type="compositionally biased region" description="Low complexity" evidence="8">
    <location>
        <begin position="233"/>
        <end position="258"/>
    </location>
</feature>
<comment type="caution">
    <text evidence="10">The sequence shown here is derived from an EMBL/GenBank/DDBJ whole genome shotgun (WGS) entry which is preliminary data.</text>
</comment>
<dbReference type="EMBL" id="LFYR01000794">
    <property type="protein sequence ID" value="KMZ69035.1"/>
    <property type="molecule type" value="Genomic_DNA"/>
</dbReference>
<comment type="catalytic activity">
    <reaction evidence="5">
        <text>3,5-bis(diphospho)-1D-myo-inositol 1,2,4,6-tetrakisphosphate + H2O = 3-diphospho-1D-myo-inositol 1,2,4,5,6-pentakisphosphate + phosphate + 2 H(+)</text>
        <dbReference type="Rhea" id="RHEA:56312"/>
        <dbReference type="ChEBI" id="CHEBI:15377"/>
        <dbReference type="ChEBI" id="CHEBI:15378"/>
        <dbReference type="ChEBI" id="CHEBI:43474"/>
        <dbReference type="ChEBI" id="CHEBI:140372"/>
        <dbReference type="ChEBI" id="CHEBI:140374"/>
        <dbReference type="EC" id="3.6.1.52"/>
    </reaction>
    <physiologicalReaction direction="left-to-right" evidence="5">
        <dbReference type="Rhea" id="RHEA:56313"/>
    </physiologicalReaction>
</comment>
<comment type="similarity">
    <text evidence="3">Belongs to the protein-tyrosine phosphatase family. Atypical dual-specificity phosphatase Siw14-like subfamily.</text>
</comment>
<dbReference type="EC" id="3.6.1.52" evidence="1"/>
<dbReference type="InterPro" id="IPR020422">
    <property type="entry name" value="TYR_PHOSPHATASE_DUAL_dom"/>
</dbReference>
<evidence type="ECO:0000313" key="11">
    <source>
        <dbReference type="Proteomes" id="UP000036987"/>
    </source>
</evidence>
<dbReference type="Pfam" id="PF03162">
    <property type="entry name" value="Y_phosphatase2"/>
    <property type="match status" value="1"/>
</dbReference>
<evidence type="ECO:0000256" key="7">
    <source>
        <dbReference type="ARBA" id="ARBA00048424"/>
    </source>
</evidence>
<organism evidence="10 11">
    <name type="scientific">Zostera marina</name>
    <name type="common">Eelgrass</name>
    <dbReference type="NCBI Taxonomy" id="29655"/>
    <lineage>
        <taxon>Eukaryota</taxon>
        <taxon>Viridiplantae</taxon>
        <taxon>Streptophyta</taxon>
        <taxon>Embryophyta</taxon>
        <taxon>Tracheophyta</taxon>
        <taxon>Spermatophyta</taxon>
        <taxon>Magnoliopsida</taxon>
        <taxon>Liliopsida</taxon>
        <taxon>Zosteraceae</taxon>
        <taxon>Zostera</taxon>
    </lineage>
</organism>
<dbReference type="GO" id="GO:0016791">
    <property type="term" value="F:phosphatase activity"/>
    <property type="evidence" value="ECO:0000318"/>
    <property type="project" value="GO_Central"/>
</dbReference>
<evidence type="ECO:0000256" key="3">
    <source>
        <dbReference type="ARBA" id="ARBA00044949"/>
    </source>
</evidence>
<gene>
    <name evidence="10" type="ORF">ZOSMA_223G00320</name>
</gene>
<feature type="region of interest" description="Disordered" evidence="8">
    <location>
        <begin position="230"/>
        <end position="258"/>
    </location>
</feature>
<sequence length="258" mass="28838">MLSSSDRPTYPVSSSSLPSKEGRSQKDSSLIPEYSLMAKMEVIEDEVSTQKNQTKTDRKKKASSDGCVKRELLVPPLNFAMVDTGVYRSGFPDSTNFPFLRTLKLNSIMCLCPEPYDDNNKLFLQANGITLFQFGIDGTKEPFVNIPDETIRRALKILLDVRNHPILIHCKRGKHRTGCVVGCLRKLQKWCLSSIFDEYLRFAAAKARISDQRFIEVFDVSSLRRFPTPLTWSKTSPLPTPQSTSSPSPSPSPSSGGV</sequence>